<dbReference type="EMBL" id="CALTRL010001454">
    <property type="protein sequence ID" value="CAH7672547.1"/>
    <property type="molecule type" value="Genomic_DNA"/>
</dbReference>
<accession>A0AAV0AW71</accession>
<comment type="caution">
    <text evidence="1">The sequence shown here is derived from an EMBL/GenBank/DDBJ whole genome shotgun (WGS) entry which is preliminary data.</text>
</comment>
<dbReference type="Proteomes" id="UP001153365">
    <property type="component" value="Unassembled WGS sequence"/>
</dbReference>
<organism evidence="1 2">
    <name type="scientific">Phakopsora pachyrhizi</name>
    <name type="common">Asian soybean rust disease fungus</name>
    <dbReference type="NCBI Taxonomy" id="170000"/>
    <lineage>
        <taxon>Eukaryota</taxon>
        <taxon>Fungi</taxon>
        <taxon>Dikarya</taxon>
        <taxon>Basidiomycota</taxon>
        <taxon>Pucciniomycotina</taxon>
        <taxon>Pucciniomycetes</taxon>
        <taxon>Pucciniales</taxon>
        <taxon>Phakopsoraceae</taxon>
        <taxon>Phakopsora</taxon>
    </lineage>
</organism>
<keyword evidence="2" id="KW-1185">Reference proteome</keyword>
<reference evidence="1" key="1">
    <citation type="submission" date="2022-06" db="EMBL/GenBank/DDBJ databases">
        <authorList>
            <consortium name="SYNGENTA / RWTH Aachen University"/>
        </authorList>
    </citation>
    <scope>NUCLEOTIDE SEQUENCE</scope>
</reference>
<sequence>MMRMTNTNQMVVDKIIPTILERGGEIDLKTRLECKSCLSELVNLIELWSSRLTERMRIGSNTRQRKTYTTKNLFEEDWPKHREMVLKEMDYLNLVKGIHKFLICDEDSVQVQLAFAVKISKTKESERRRTIEEECKGEGNEDFLMGDLKYLNDHIDRFIKALEGSRIRYLIEDNHDEGKL</sequence>
<evidence type="ECO:0000313" key="2">
    <source>
        <dbReference type="Proteomes" id="UP001153365"/>
    </source>
</evidence>
<evidence type="ECO:0000313" key="1">
    <source>
        <dbReference type="EMBL" id="CAH7672547.1"/>
    </source>
</evidence>
<protein>
    <submittedName>
        <fullName evidence="1">Uncharacterized protein</fullName>
    </submittedName>
</protein>
<dbReference type="AlphaFoldDB" id="A0AAV0AW71"/>
<name>A0AAV0AW71_PHAPC</name>
<proteinExistence type="predicted"/>
<gene>
    <name evidence="1" type="ORF">PPACK8108_LOCUS7364</name>
</gene>